<evidence type="ECO:0000313" key="1">
    <source>
        <dbReference type="EMBL" id="CAI9085879.1"/>
    </source>
</evidence>
<accession>A0ABM9IDW4</accession>
<dbReference type="Proteomes" id="UP001161497">
    <property type="component" value="Chromosome"/>
</dbReference>
<evidence type="ECO:0000313" key="2">
    <source>
        <dbReference type="Proteomes" id="UP001161497"/>
    </source>
</evidence>
<protein>
    <submittedName>
        <fullName evidence="1">Uncharacterized protein</fullName>
    </submittedName>
</protein>
<sequence>MEWSCLSSHKLPFLEFILEIYIKKITKFYCTQYTKTQCPYFQALSEYIRSLEPFYKAKLADCYF</sequence>
<dbReference type="EMBL" id="OX458932">
    <property type="protein sequence ID" value="CAI9085879.1"/>
    <property type="molecule type" value="Genomic_DNA"/>
</dbReference>
<name>A0ABM9IDW4_9BACT</name>
<proteinExistence type="predicted"/>
<gene>
    <name evidence="1" type="ORF">MFUM_1538</name>
</gene>
<keyword evidence="2" id="KW-1185">Reference proteome</keyword>
<organism evidence="1 2">
    <name type="scientific">Candidatus Methylacidiphilum fumarolicum</name>
    <dbReference type="NCBI Taxonomy" id="591154"/>
    <lineage>
        <taxon>Bacteria</taxon>
        <taxon>Pseudomonadati</taxon>
        <taxon>Verrucomicrobiota</taxon>
        <taxon>Methylacidiphilae</taxon>
        <taxon>Methylacidiphilales</taxon>
        <taxon>Methylacidiphilaceae</taxon>
        <taxon>Methylacidiphilum (ex Ratnadevi et al. 2023)</taxon>
    </lineage>
</organism>
<reference evidence="1" key="1">
    <citation type="submission" date="2023-03" db="EMBL/GenBank/DDBJ databases">
        <authorList>
            <person name="Cremers G."/>
            <person name="Picone N."/>
        </authorList>
    </citation>
    <scope>NUCLEOTIDE SEQUENCE</scope>
    <source>
        <strain evidence="1">Sample_alias</strain>
    </source>
</reference>